<dbReference type="Proteomes" id="UP000011205">
    <property type="component" value="Unassembled WGS sequence"/>
</dbReference>
<dbReference type="GO" id="GO:0016301">
    <property type="term" value="F:kinase activity"/>
    <property type="evidence" value="ECO:0007669"/>
    <property type="project" value="UniProtKB-KW"/>
</dbReference>
<feature type="region of interest" description="Disordered" evidence="1">
    <location>
        <begin position="137"/>
        <end position="158"/>
    </location>
</feature>
<gene>
    <name evidence="2" type="ORF">STVIR_3825</name>
</gene>
<feature type="compositionally biased region" description="Low complexity" evidence="1">
    <location>
        <begin position="227"/>
        <end position="238"/>
    </location>
</feature>
<protein>
    <submittedName>
        <fullName evidence="2">Putative Thymidylate kinase</fullName>
    </submittedName>
</protein>
<feature type="compositionally biased region" description="Basic and acidic residues" evidence="1">
    <location>
        <begin position="392"/>
        <end position="405"/>
    </location>
</feature>
<evidence type="ECO:0000313" key="2">
    <source>
        <dbReference type="EMBL" id="ELS55124.1"/>
    </source>
</evidence>
<feature type="compositionally biased region" description="Basic and acidic residues" evidence="1">
    <location>
        <begin position="563"/>
        <end position="573"/>
    </location>
</feature>
<keyword evidence="2" id="KW-0808">Transferase</keyword>
<reference evidence="2 3" key="1">
    <citation type="journal article" date="2013" name="Genome Announc.">
        <title>Draft Genome Sequence of Streptomyces viridochromogenes Strain Tu57, Producer of Avilamycin.</title>
        <authorList>
            <person name="Gruning B.A."/>
            <person name="Erxleben A."/>
            <person name="Hahnlein A."/>
            <person name="Gunther S."/>
        </authorList>
    </citation>
    <scope>NUCLEOTIDE SEQUENCE [LARGE SCALE GENOMIC DNA]</scope>
    <source>
        <strain evidence="2 3">Tue57</strain>
    </source>
</reference>
<sequence length="727" mass="79506">MPDDGRHRLGLLARVHHQVPAGVGRGQGQETGPHARVELGRLRLQPVRSLGEPLAGDLRRDVQQHRQMRREAVGRPAVDPGDLRRGQITAGALVGDRGVDVAVRDHDRAALQRGPDHRVHVLGAVRRVQQRLRAVRQSGARHVQQDRPQPLADRRRPGLARDDDLVALVPDPLGERLGLGGLPGAVAALQGDEEAGRRGHLLRVVPAEQRVLQVLPQRHTGTVVGLGQHQRGQGQQQRADQHQRERGTAVREDELAALQPVRPDERGDERREHRAERDTDPGDRVQMLRGPGPPELLGLLVEQGVPGVGGHARADPGQRDDQQHGGDVRDESRGQQRDAGEGDRQRQQPAPRQGGQHGGRRTDADDHAAGQREHQQAVEHRPAAQVLGVQHGHRDPGGHRPGDGRARRHQQRDRAGTALVDARAGLGPAQPLKRRPRARGACVGQFQEGQHGEGRGEQAGRDVRREGRLVLAEPVEAGTEQVVQQRRDDECGGGQGDRDEARTQRQTAQGVHVVRQRSYRRALRGRRRQQGGGRALPAHSPETLGDAGHEDGDQEDGQCVVRRPVDPQRRDDQQGGPQAVRADHGPAPVERALLGGERRQGAEEYGTEEERRQDAHSEDGRHCERHAPVAAAEGPLGDRRLKGQQYQYQEREDVTDTSHQLRAPQAPELRSAQQSADGALAGVHREGVVRCGVGGRWLLGSRHAFSLSGRTDSPARPSVRTPAPTPN</sequence>
<feature type="compositionally biased region" description="Basic and acidic residues" evidence="1">
    <location>
        <begin position="450"/>
        <end position="468"/>
    </location>
</feature>
<feature type="compositionally biased region" description="Basic and acidic residues" evidence="1">
    <location>
        <begin position="312"/>
        <end position="346"/>
    </location>
</feature>
<dbReference type="PATRIC" id="fig|1160705.3.peg.3787"/>
<feature type="compositionally biased region" description="Basic and acidic residues" evidence="1">
    <location>
        <begin position="239"/>
        <end position="254"/>
    </location>
</feature>
<dbReference type="EMBL" id="AMLP01000122">
    <property type="protein sequence ID" value="ELS55124.1"/>
    <property type="molecule type" value="Genomic_DNA"/>
</dbReference>
<keyword evidence="2" id="KW-0418">Kinase</keyword>
<feature type="compositionally biased region" description="Basic and acidic residues" evidence="1">
    <location>
        <begin position="485"/>
        <end position="503"/>
    </location>
</feature>
<feature type="compositionally biased region" description="Low complexity" evidence="1">
    <location>
        <begin position="295"/>
        <end position="305"/>
    </location>
</feature>
<feature type="compositionally biased region" description="Basic and acidic residues" evidence="1">
    <location>
        <begin position="262"/>
        <end position="283"/>
    </location>
</feature>
<comment type="caution">
    <text evidence="2">The sequence shown here is derived from an EMBL/GenBank/DDBJ whole genome shotgun (WGS) entry which is preliminary data.</text>
</comment>
<name>L8PFZ3_STRVR</name>
<accession>L8PFZ3</accession>
<feature type="region of interest" description="Disordered" evidence="1">
    <location>
        <begin position="224"/>
        <end position="678"/>
    </location>
</feature>
<organism evidence="2 3">
    <name type="scientific">Streptomyces viridochromogenes Tue57</name>
    <dbReference type="NCBI Taxonomy" id="1160705"/>
    <lineage>
        <taxon>Bacteria</taxon>
        <taxon>Bacillati</taxon>
        <taxon>Actinomycetota</taxon>
        <taxon>Actinomycetes</taxon>
        <taxon>Kitasatosporales</taxon>
        <taxon>Streptomycetaceae</taxon>
        <taxon>Streptomyces</taxon>
    </lineage>
</organism>
<feature type="region of interest" description="Disordered" evidence="1">
    <location>
        <begin position="705"/>
        <end position="727"/>
    </location>
</feature>
<evidence type="ECO:0000313" key="3">
    <source>
        <dbReference type="Proteomes" id="UP000011205"/>
    </source>
</evidence>
<proteinExistence type="predicted"/>
<feature type="compositionally biased region" description="Basic and acidic residues" evidence="1">
    <location>
        <begin position="596"/>
        <end position="627"/>
    </location>
</feature>
<feature type="compositionally biased region" description="Basic and acidic residues" evidence="1">
    <location>
        <begin position="360"/>
        <end position="382"/>
    </location>
</feature>
<evidence type="ECO:0000256" key="1">
    <source>
        <dbReference type="SAM" id="MobiDB-lite"/>
    </source>
</evidence>
<feature type="compositionally biased region" description="Basic residues" evidence="1">
    <location>
        <begin position="514"/>
        <end position="529"/>
    </location>
</feature>
<dbReference type="AlphaFoldDB" id="L8PFZ3"/>